<dbReference type="EMBL" id="CP159218">
    <property type="protein sequence ID" value="XCG62113.1"/>
    <property type="molecule type" value="Genomic_DNA"/>
</dbReference>
<keyword evidence="4" id="KW-0597">Phosphoprotein</keyword>
<evidence type="ECO:0000259" key="13">
    <source>
        <dbReference type="PROSITE" id="PS50885"/>
    </source>
</evidence>
<dbReference type="SMART" id="SM00388">
    <property type="entry name" value="HisKA"/>
    <property type="match status" value="1"/>
</dbReference>
<dbReference type="EC" id="2.7.13.3" evidence="3"/>
<dbReference type="SUPFAM" id="SSF55874">
    <property type="entry name" value="ATPase domain of HSP90 chaperone/DNA topoisomerase II/histidine kinase"/>
    <property type="match status" value="1"/>
</dbReference>
<evidence type="ECO:0000256" key="6">
    <source>
        <dbReference type="ARBA" id="ARBA00022692"/>
    </source>
</evidence>
<protein>
    <recommendedName>
        <fullName evidence="3">histidine kinase</fullName>
        <ecNumber evidence="3">2.7.13.3</ecNumber>
    </recommendedName>
</protein>
<evidence type="ECO:0000256" key="9">
    <source>
        <dbReference type="ARBA" id="ARBA00023012"/>
    </source>
</evidence>
<evidence type="ECO:0000256" key="4">
    <source>
        <dbReference type="ARBA" id="ARBA00022553"/>
    </source>
</evidence>
<dbReference type="Gene3D" id="3.30.565.10">
    <property type="entry name" value="Histidine kinase-like ATPase, C-terminal domain"/>
    <property type="match status" value="1"/>
</dbReference>
<dbReference type="Gene3D" id="6.10.340.10">
    <property type="match status" value="1"/>
</dbReference>
<dbReference type="Pfam" id="PF00672">
    <property type="entry name" value="HAMP"/>
    <property type="match status" value="1"/>
</dbReference>
<dbReference type="InterPro" id="IPR004358">
    <property type="entry name" value="Sig_transdc_His_kin-like_C"/>
</dbReference>
<evidence type="ECO:0000256" key="2">
    <source>
        <dbReference type="ARBA" id="ARBA00004236"/>
    </source>
</evidence>
<proteinExistence type="predicted"/>
<dbReference type="InterPro" id="IPR005467">
    <property type="entry name" value="His_kinase_dom"/>
</dbReference>
<evidence type="ECO:0000259" key="12">
    <source>
        <dbReference type="PROSITE" id="PS50109"/>
    </source>
</evidence>
<dbReference type="SMART" id="SM00304">
    <property type="entry name" value="HAMP"/>
    <property type="match status" value="1"/>
</dbReference>
<dbReference type="RefSeq" id="WP_353647728.1">
    <property type="nucleotide sequence ID" value="NZ_CP159218.1"/>
</dbReference>
<dbReference type="CDD" id="cd00075">
    <property type="entry name" value="HATPase"/>
    <property type="match status" value="1"/>
</dbReference>
<accession>A0AAU8DJH7</accession>
<evidence type="ECO:0000256" key="11">
    <source>
        <dbReference type="SAM" id="Phobius"/>
    </source>
</evidence>
<feature type="transmembrane region" description="Helical" evidence="11">
    <location>
        <begin position="12"/>
        <end position="35"/>
    </location>
</feature>
<keyword evidence="6 11" id="KW-0812">Transmembrane</keyword>
<evidence type="ECO:0000313" key="14">
    <source>
        <dbReference type="EMBL" id="XCG62113.1"/>
    </source>
</evidence>
<evidence type="ECO:0000256" key="8">
    <source>
        <dbReference type="ARBA" id="ARBA00022989"/>
    </source>
</evidence>
<dbReference type="Pfam" id="PF02518">
    <property type="entry name" value="HATPase_c"/>
    <property type="match status" value="1"/>
</dbReference>
<reference evidence="14" key="1">
    <citation type="submission" date="2024-05" db="EMBL/GenBank/DDBJ databases">
        <authorList>
            <person name="Cai S.Y."/>
            <person name="Jin L.M."/>
            <person name="Li H.R."/>
        </authorList>
    </citation>
    <scope>NUCLEOTIDE SEQUENCE</scope>
    <source>
        <strain evidence="14">A5-74</strain>
    </source>
</reference>
<dbReference type="InterPro" id="IPR036890">
    <property type="entry name" value="HATPase_C_sf"/>
</dbReference>
<dbReference type="GO" id="GO:0005886">
    <property type="term" value="C:plasma membrane"/>
    <property type="evidence" value="ECO:0007669"/>
    <property type="project" value="UniProtKB-SubCell"/>
</dbReference>
<dbReference type="PRINTS" id="PR00344">
    <property type="entry name" value="BCTRLSENSOR"/>
</dbReference>
<dbReference type="SUPFAM" id="SSF47384">
    <property type="entry name" value="Homodimeric domain of signal transducing histidine kinase"/>
    <property type="match status" value="1"/>
</dbReference>
<feature type="domain" description="Histidine kinase" evidence="12">
    <location>
        <begin position="221"/>
        <end position="450"/>
    </location>
</feature>
<dbReference type="CDD" id="cd06225">
    <property type="entry name" value="HAMP"/>
    <property type="match status" value="1"/>
</dbReference>
<dbReference type="InterPro" id="IPR003661">
    <property type="entry name" value="HisK_dim/P_dom"/>
</dbReference>
<dbReference type="GO" id="GO:0000155">
    <property type="term" value="F:phosphorelay sensor kinase activity"/>
    <property type="evidence" value="ECO:0007669"/>
    <property type="project" value="InterPro"/>
</dbReference>
<evidence type="ECO:0000256" key="7">
    <source>
        <dbReference type="ARBA" id="ARBA00022777"/>
    </source>
</evidence>
<dbReference type="Gene3D" id="1.10.287.130">
    <property type="match status" value="1"/>
</dbReference>
<gene>
    <name evidence="14" type="ORF">ABLG96_12585</name>
</gene>
<keyword evidence="5" id="KW-0808">Transferase</keyword>
<keyword evidence="8 11" id="KW-1133">Transmembrane helix</keyword>
<dbReference type="PROSITE" id="PS50109">
    <property type="entry name" value="HIS_KIN"/>
    <property type="match status" value="1"/>
</dbReference>
<dbReference type="InterPro" id="IPR036097">
    <property type="entry name" value="HisK_dim/P_sf"/>
</dbReference>
<evidence type="ECO:0000256" key="3">
    <source>
        <dbReference type="ARBA" id="ARBA00012438"/>
    </source>
</evidence>
<feature type="transmembrane region" description="Helical" evidence="11">
    <location>
        <begin position="133"/>
        <end position="159"/>
    </location>
</feature>
<evidence type="ECO:0000256" key="1">
    <source>
        <dbReference type="ARBA" id="ARBA00000085"/>
    </source>
</evidence>
<comment type="catalytic activity">
    <reaction evidence="1">
        <text>ATP + protein L-histidine = ADP + protein N-phospho-L-histidine.</text>
        <dbReference type="EC" id="2.7.13.3"/>
    </reaction>
</comment>
<keyword evidence="10 11" id="KW-0472">Membrane</keyword>
<dbReference type="InterPro" id="IPR003660">
    <property type="entry name" value="HAMP_dom"/>
</dbReference>
<dbReference type="InterPro" id="IPR003594">
    <property type="entry name" value="HATPase_dom"/>
</dbReference>
<dbReference type="CDD" id="cd00082">
    <property type="entry name" value="HisKA"/>
    <property type="match status" value="1"/>
</dbReference>
<comment type="subcellular location">
    <subcellularLocation>
        <location evidence="2">Cell membrane</location>
    </subcellularLocation>
</comment>
<sequence>MSVRTPAVRARLVIGVVAILAITLVSAGWVVGAVYTRQTDDAASALLTSRLQLARQLALQGTAPRQLVNRVDAQGVRATLTLPSGEQLGAAPVSGPRREAVLAGTGQVRGARLVLTIDSALVDQAGSTLARTLVLTGLAALLLGALLAVLLATSVLYPLRRMAQSARRIAGGERGVRLDPTPATSELGQTATALDSMLDSLEGAEQEAVQTRIRGEQFLADVAHELRTPMTGVRLAAESLLHQQLRPDERDELLAQIVGEVQRSSQLLDQLLALARSEPGAAQRREPLSLYGMAADQMRVLQQIHPRVRFALQPELAIGSAADPTIVVAEPTALRGMVRNLLDNAVRASADAQQPWVECRWSAADGTVALDVADAGAGVPEAERELIFARMYRGDGDRSRSAATGSGLGLSLARRFARVHGGDVLLWDTRPPGLPQGAGAVFRLVLPATATSEVPPTPPLSA</sequence>
<dbReference type="AlphaFoldDB" id="A0AAU8DJH7"/>
<dbReference type="InterPro" id="IPR050428">
    <property type="entry name" value="TCS_sensor_his_kinase"/>
</dbReference>
<dbReference type="PANTHER" id="PTHR45436:SF5">
    <property type="entry name" value="SENSOR HISTIDINE KINASE TRCS"/>
    <property type="match status" value="1"/>
</dbReference>
<dbReference type="Pfam" id="PF00512">
    <property type="entry name" value="HisKA"/>
    <property type="match status" value="1"/>
</dbReference>
<organism evidence="14">
    <name type="scientific">Nakamurella sp. A5-74</name>
    <dbReference type="NCBI Taxonomy" id="3158264"/>
    <lineage>
        <taxon>Bacteria</taxon>
        <taxon>Bacillati</taxon>
        <taxon>Actinomycetota</taxon>
        <taxon>Actinomycetes</taxon>
        <taxon>Nakamurellales</taxon>
        <taxon>Nakamurellaceae</taxon>
        <taxon>Nakamurella</taxon>
    </lineage>
</organism>
<name>A0AAU8DJH7_9ACTN</name>
<keyword evidence="7 14" id="KW-0418">Kinase</keyword>
<evidence type="ECO:0000256" key="10">
    <source>
        <dbReference type="ARBA" id="ARBA00023136"/>
    </source>
</evidence>
<feature type="domain" description="HAMP" evidence="13">
    <location>
        <begin position="153"/>
        <end position="206"/>
    </location>
</feature>
<dbReference type="SUPFAM" id="SSF158472">
    <property type="entry name" value="HAMP domain-like"/>
    <property type="match status" value="1"/>
</dbReference>
<dbReference type="PROSITE" id="PS50885">
    <property type="entry name" value="HAMP"/>
    <property type="match status" value="1"/>
</dbReference>
<dbReference type="PANTHER" id="PTHR45436">
    <property type="entry name" value="SENSOR HISTIDINE KINASE YKOH"/>
    <property type="match status" value="1"/>
</dbReference>
<evidence type="ECO:0000256" key="5">
    <source>
        <dbReference type="ARBA" id="ARBA00022679"/>
    </source>
</evidence>
<dbReference type="SMART" id="SM00387">
    <property type="entry name" value="HATPase_c"/>
    <property type="match status" value="1"/>
</dbReference>
<keyword evidence="9" id="KW-0902">Two-component regulatory system</keyword>